<feature type="region of interest" description="Disordered" evidence="1">
    <location>
        <begin position="1072"/>
        <end position="1101"/>
    </location>
</feature>
<organism evidence="2 3">
    <name type="scientific">Stephanodiscus triporus</name>
    <dbReference type="NCBI Taxonomy" id="2934178"/>
    <lineage>
        <taxon>Eukaryota</taxon>
        <taxon>Sar</taxon>
        <taxon>Stramenopiles</taxon>
        <taxon>Ochrophyta</taxon>
        <taxon>Bacillariophyta</taxon>
        <taxon>Coscinodiscophyceae</taxon>
        <taxon>Thalassiosirophycidae</taxon>
        <taxon>Stephanodiscales</taxon>
        <taxon>Stephanodiscaceae</taxon>
        <taxon>Stephanodiscus</taxon>
    </lineage>
</organism>
<feature type="compositionally biased region" description="Basic residues" evidence="1">
    <location>
        <begin position="495"/>
        <end position="511"/>
    </location>
</feature>
<proteinExistence type="predicted"/>
<sequence>MSSHQERHQDAAAMDALNIDDLFLDGDDNVAYGGRVRSRSIGGGGGDGGGLGGIMGDIFTDMDFDLGDIMEGIIGDEDEKEGGKKGKASSVNASGGEAMNNDFDDSRLIGSAYDVFMGNIDFDDDSGDADVQLDQRPRSHPSRRRSSVNIDSMVGSSSPSARRARTARANPHLAMLEQQQKLEQQHLQRRSSTDSIKQEVSSLMAGSGGGGGVDGKRRRRKSKKFGIDYDYESNEDEESGIGEDAVAGDSGPVTKKTRRASNSPKIINRHHRQGEAGEYYQSLQPQSSAAAIHHQQQQYQQQPHQTQHQLEEYELKKQQMMAEIKKSFCDHGLPSSRSKFFPYMNLPNEVEIKKRGQRSYPCLERISNSQSGHGNDAGLTAAAIDANTRSTSTCNENSTNDLDPATTTSTTSEINVAIITEMSPIYELFRQYIGVVDTKATTMTKSDNSDYDIGGGGGGIANQQQHQYSPSSNLIASLTKSTHAVHGILQNLRRDGKKKKKAMGRGKKKKKDRSELEQCGDQEQNQKQRGSMIHHSSMPSSSSETSPQQLIDDLTNLYSAQIRQAAFLRQNLMNMEGWCEDHFKEDMQASFPVRRGSVEKVLQLLWAHRVNSNGSRMIAAQHDQDMEGQKQPQGVGSGGGERAINTNFVTTANPLISIKVKVKMPGYREKPGVRLMARLACPKRWRVALKRAAKNYAAATTGVTRHTPISTDFPKLDLSFADRETLEAVANEELRLDLVPKTKTTITSTRSADAAPTTKDSVVAINEVTVKNTLTESILPMFINEPVAAVATKATVFIEKKDLNSIVSDRKEVVKKKTKRIHGKLNKDIASAAGHPPSSASTLTGIANKKTVAPTPLLSMPYIPGYHQIPNEDNDKEDVYRKERHRLALALYGSILKPTLSPTERRSILANEISLTMTRLKKQHEQSQKQARASSNSTRYSMETINKQILDLQSAYLEDLEIMPETCSTTGLWNYMTKSNYFDVLEKEEDAYTGLEWIYQPEGMTKLEVDGYDYWGRLSPTLSARLLVKPSESDFDGKEDGSENPANENVTENGEESSSPIYERLQSLLVEEDDWSTSSDIDERDGVVSDEDDNDDNNLLATLPRYSPEDFVHGPKKHRDVEIEEEDSFADDNATLDISSLTLDQRTYIQLCAAGLVDGKMIPFFDVSSSLSSSSNESPPFAIRTFSDDDDDDEPIDDIVQKMMAELSTLNAETNARVATLQRMVLSHVNGVESAATTTSITSQTSLSLSTCQRHKDEENNDETLILSKYKQLEKHQKKEKQRQDIRTSRRVKSSGNKFDEEEWLPR</sequence>
<dbReference type="EMBL" id="JALLAZ020001567">
    <property type="protein sequence ID" value="KAL3772833.1"/>
    <property type="molecule type" value="Genomic_DNA"/>
</dbReference>
<feature type="region of interest" description="Disordered" evidence="1">
    <location>
        <begin position="1271"/>
        <end position="1307"/>
    </location>
</feature>
<protein>
    <submittedName>
        <fullName evidence="2">Uncharacterized protein</fullName>
    </submittedName>
</protein>
<comment type="caution">
    <text evidence="2">The sequence shown here is derived from an EMBL/GenBank/DDBJ whole genome shotgun (WGS) entry which is preliminary data.</text>
</comment>
<feature type="compositionally biased region" description="Acidic residues" evidence="1">
    <location>
        <begin position="1072"/>
        <end position="1096"/>
    </location>
</feature>
<keyword evidence="3" id="KW-1185">Reference proteome</keyword>
<gene>
    <name evidence="2" type="ORF">ACHAW5_009510</name>
</gene>
<evidence type="ECO:0000256" key="1">
    <source>
        <dbReference type="SAM" id="MobiDB-lite"/>
    </source>
</evidence>
<feature type="region of interest" description="Disordered" evidence="1">
    <location>
        <begin position="1031"/>
        <end position="1059"/>
    </location>
</feature>
<feature type="compositionally biased region" description="Basic and acidic residues" evidence="1">
    <location>
        <begin position="1031"/>
        <end position="1041"/>
    </location>
</feature>
<feature type="region of interest" description="Disordered" evidence="1">
    <location>
        <begin position="181"/>
        <end position="219"/>
    </location>
</feature>
<feature type="compositionally biased region" description="Polar residues" evidence="1">
    <location>
        <begin position="1044"/>
        <end position="1059"/>
    </location>
</feature>
<feature type="region of interest" description="Disordered" evidence="1">
    <location>
        <begin position="233"/>
        <end position="263"/>
    </location>
</feature>
<feature type="region of interest" description="Disordered" evidence="1">
    <location>
        <begin position="75"/>
        <end position="98"/>
    </location>
</feature>
<name>A0ABD3N9R2_9STRA</name>
<accession>A0ABD3N9R2</accession>
<feature type="compositionally biased region" description="Basic and acidic residues" evidence="1">
    <location>
        <begin position="1271"/>
        <end position="1288"/>
    </location>
</feature>
<feature type="compositionally biased region" description="Low complexity" evidence="1">
    <location>
        <begin position="531"/>
        <end position="547"/>
    </location>
</feature>
<evidence type="ECO:0000313" key="3">
    <source>
        <dbReference type="Proteomes" id="UP001530315"/>
    </source>
</evidence>
<evidence type="ECO:0000313" key="2">
    <source>
        <dbReference type="EMBL" id="KAL3772833.1"/>
    </source>
</evidence>
<dbReference type="Proteomes" id="UP001530315">
    <property type="component" value="Unassembled WGS sequence"/>
</dbReference>
<feature type="region of interest" description="Disordered" evidence="1">
    <location>
        <begin position="127"/>
        <end position="167"/>
    </location>
</feature>
<feature type="region of interest" description="Disordered" evidence="1">
    <location>
        <begin position="489"/>
        <end position="548"/>
    </location>
</feature>
<reference evidence="2 3" key="1">
    <citation type="submission" date="2024-10" db="EMBL/GenBank/DDBJ databases">
        <title>Updated reference genomes for cyclostephanoid diatoms.</title>
        <authorList>
            <person name="Roberts W.R."/>
            <person name="Alverson A.J."/>
        </authorList>
    </citation>
    <scope>NUCLEOTIDE SEQUENCE [LARGE SCALE GENOMIC DNA]</scope>
    <source>
        <strain evidence="2 3">AJA276-08</strain>
    </source>
</reference>